<dbReference type="EMBL" id="QOCE01000012">
    <property type="protein sequence ID" value="RBW59954.1"/>
    <property type="molecule type" value="Genomic_DNA"/>
</dbReference>
<proteinExistence type="predicted"/>
<dbReference type="InterPro" id="IPR023614">
    <property type="entry name" value="Porin_dom_sf"/>
</dbReference>
<sequence>MFLRFSLVMNSLPLQTDGRFIISDQWSVLSIHLTNSIRTRKRNTSSPISDSALNGVFMAPCCCSQTLRTGQKMKKALALLIALAAPGHVSAEESWTGYQLGLQVGNQHIKAKGTGESNPTLGVHAGYLHDFGDYVFGGEFSYDAAAKYTVGGVSKSVKTTRLKIKGGHSFGDTLLYGVFGYAGLDTGGTKEDGYTAGIGVSYRLTPRVILGLEYLHDTYSSGGADTEADSVFLKASYKF</sequence>
<feature type="domain" description="Outer membrane protein beta-barrel" evidence="2">
    <location>
        <begin position="77"/>
        <end position="239"/>
    </location>
</feature>
<dbReference type="Gene3D" id="2.40.160.10">
    <property type="entry name" value="Porin"/>
    <property type="match status" value="1"/>
</dbReference>
<organism evidence="3 4">
    <name type="scientific">Phaeobacter gallaeciensis</name>
    <dbReference type="NCBI Taxonomy" id="60890"/>
    <lineage>
        <taxon>Bacteria</taxon>
        <taxon>Pseudomonadati</taxon>
        <taxon>Pseudomonadota</taxon>
        <taxon>Alphaproteobacteria</taxon>
        <taxon>Rhodobacterales</taxon>
        <taxon>Roseobacteraceae</taxon>
        <taxon>Phaeobacter</taxon>
    </lineage>
</organism>
<dbReference type="InterPro" id="IPR011250">
    <property type="entry name" value="OMP/PagP_B-barrel"/>
</dbReference>
<evidence type="ECO:0000259" key="2">
    <source>
        <dbReference type="Pfam" id="PF13505"/>
    </source>
</evidence>
<gene>
    <name evidence="3" type="ORF">DS909_04780</name>
</gene>
<name>A0A366X4Q1_9RHOB</name>
<dbReference type="Proteomes" id="UP000252706">
    <property type="component" value="Unassembled WGS sequence"/>
</dbReference>
<dbReference type="SUPFAM" id="SSF56925">
    <property type="entry name" value="OMPA-like"/>
    <property type="match status" value="1"/>
</dbReference>
<reference evidence="3 4" key="1">
    <citation type="submission" date="2018-07" db="EMBL/GenBank/DDBJ databases">
        <title>Modular assembly of carbohydrate-degrading microbial communities in the ocean.</title>
        <authorList>
            <person name="Enke T.N."/>
            <person name="Datta M.S."/>
            <person name="Schwartzman J.A."/>
            <person name="Cermak N."/>
            <person name="Schmitz D.A."/>
            <person name="Barrere J."/>
            <person name="Cordero O.X."/>
        </authorList>
    </citation>
    <scope>NUCLEOTIDE SEQUENCE [LARGE SCALE GENOMIC DNA]</scope>
    <source>
        <strain evidence="3 4">C3M10</strain>
    </source>
</reference>
<dbReference type="OrthoDB" id="268975at2"/>
<evidence type="ECO:0000256" key="1">
    <source>
        <dbReference type="ARBA" id="ARBA00022729"/>
    </source>
</evidence>
<dbReference type="Pfam" id="PF13505">
    <property type="entry name" value="OMP_b-brl"/>
    <property type="match status" value="1"/>
</dbReference>
<comment type="caution">
    <text evidence="3">The sequence shown here is derived from an EMBL/GenBank/DDBJ whole genome shotgun (WGS) entry which is preliminary data.</text>
</comment>
<accession>A0A366X4Q1</accession>
<evidence type="ECO:0000313" key="4">
    <source>
        <dbReference type="Proteomes" id="UP000252706"/>
    </source>
</evidence>
<evidence type="ECO:0000313" key="3">
    <source>
        <dbReference type="EMBL" id="RBW59954.1"/>
    </source>
</evidence>
<protein>
    <recommendedName>
        <fullName evidence="2">Outer membrane protein beta-barrel domain-containing protein</fullName>
    </recommendedName>
</protein>
<keyword evidence="1" id="KW-0732">Signal</keyword>
<dbReference type="AlphaFoldDB" id="A0A366X4Q1"/>
<dbReference type="InterPro" id="IPR027385">
    <property type="entry name" value="Beta-barrel_OMP"/>
</dbReference>